<gene>
    <name evidence="1" type="ORF">DPMN_148242</name>
</gene>
<sequence>MALSMETTDSNKCDKPVVAAASLMRYYLSPRWSDGRCGRDAVRCIPVLGILKWISTDDKRWKSSDNLRIHNECHTFSD</sequence>
<evidence type="ECO:0000313" key="1">
    <source>
        <dbReference type="EMBL" id="KAH3794704.1"/>
    </source>
</evidence>
<accession>A0A9D4J3P3</accession>
<proteinExistence type="predicted"/>
<reference evidence="1" key="1">
    <citation type="journal article" date="2019" name="bioRxiv">
        <title>The Genome of the Zebra Mussel, Dreissena polymorpha: A Resource for Invasive Species Research.</title>
        <authorList>
            <person name="McCartney M.A."/>
            <person name="Auch B."/>
            <person name="Kono T."/>
            <person name="Mallez S."/>
            <person name="Zhang Y."/>
            <person name="Obille A."/>
            <person name="Becker A."/>
            <person name="Abrahante J.E."/>
            <person name="Garbe J."/>
            <person name="Badalamenti J.P."/>
            <person name="Herman A."/>
            <person name="Mangelson H."/>
            <person name="Liachko I."/>
            <person name="Sullivan S."/>
            <person name="Sone E.D."/>
            <person name="Koren S."/>
            <person name="Silverstein K.A.T."/>
            <person name="Beckman K.B."/>
            <person name="Gohl D.M."/>
        </authorList>
    </citation>
    <scope>NUCLEOTIDE SEQUENCE</scope>
    <source>
        <strain evidence="1">Duluth1</strain>
        <tissue evidence="1">Whole animal</tissue>
    </source>
</reference>
<keyword evidence="2" id="KW-1185">Reference proteome</keyword>
<name>A0A9D4J3P3_DREPO</name>
<dbReference type="EMBL" id="JAIWYP010000007">
    <property type="protein sequence ID" value="KAH3794704.1"/>
    <property type="molecule type" value="Genomic_DNA"/>
</dbReference>
<organism evidence="1 2">
    <name type="scientific">Dreissena polymorpha</name>
    <name type="common">Zebra mussel</name>
    <name type="synonym">Mytilus polymorpha</name>
    <dbReference type="NCBI Taxonomy" id="45954"/>
    <lineage>
        <taxon>Eukaryota</taxon>
        <taxon>Metazoa</taxon>
        <taxon>Spiralia</taxon>
        <taxon>Lophotrochozoa</taxon>
        <taxon>Mollusca</taxon>
        <taxon>Bivalvia</taxon>
        <taxon>Autobranchia</taxon>
        <taxon>Heteroconchia</taxon>
        <taxon>Euheterodonta</taxon>
        <taxon>Imparidentia</taxon>
        <taxon>Neoheterodontei</taxon>
        <taxon>Myida</taxon>
        <taxon>Dreissenoidea</taxon>
        <taxon>Dreissenidae</taxon>
        <taxon>Dreissena</taxon>
    </lineage>
</organism>
<comment type="caution">
    <text evidence="1">The sequence shown here is derived from an EMBL/GenBank/DDBJ whole genome shotgun (WGS) entry which is preliminary data.</text>
</comment>
<protein>
    <submittedName>
        <fullName evidence="1">Uncharacterized protein</fullName>
    </submittedName>
</protein>
<reference evidence="1" key="2">
    <citation type="submission" date="2020-11" db="EMBL/GenBank/DDBJ databases">
        <authorList>
            <person name="McCartney M.A."/>
            <person name="Auch B."/>
            <person name="Kono T."/>
            <person name="Mallez S."/>
            <person name="Becker A."/>
            <person name="Gohl D.M."/>
            <person name="Silverstein K.A.T."/>
            <person name="Koren S."/>
            <person name="Bechman K.B."/>
            <person name="Herman A."/>
            <person name="Abrahante J.E."/>
            <person name="Garbe J."/>
        </authorList>
    </citation>
    <scope>NUCLEOTIDE SEQUENCE</scope>
    <source>
        <strain evidence="1">Duluth1</strain>
        <tissue evidence="1">Whole animal</tissue>
    </source>
</reference>
<dbReference type="AlphaFoldDB" id="A0A9D4J3P3"/>
<evidence type="ECO:0000313" key="2">
    <source>
        <dbReference type="Proteomes" id="UP000828390"/>
    </source>
</evidence>
<dbReference type="Proteomes" id="UP000828390">
    <property type="component" value="Unassembled WGS sequence"/>
</dbReference>